<accession>A0ABV8G388</accession>
<name>A0ABV8G388_9ACTN</name>
<gene>
    <name evidence="1" type="ORF">ACFOY2_14695</name>
</gene>
<proteinExistence type="predicted"/>
<evidence type="ECO:0000313" key="2">
    <source>
        <dbReference type="Proteomes" id="UP001595851"/>
    </source>
</evidence>
<evidence type="ECO:0000313" key="1">
    <source>
        <dbReference type="EMBL" id="MFC4008476.1"/>
    </source>
</evidence>
<reference evidence="2" key="1">
    <citation type="journal article" date="2019" name="Int. J. Syst. Evol. Microbiol.">
        <title>The Global Catalogue of Microorganisms (GCM) 10K type strain sequencing project: providing services to taxonomists for standard genome sequencing and annotation.</title>
        <authorList>
            <consortium name="The Broad Institute Genomics Platform"/>
            <consortium name="The Broad Institute Genome Sequencing Center for Infectious Disease"/>
            <person name="Wu L."/>
            <person name="Ma J."/>
        </authorList>
    </citation>
    <scope>NUCLEOTIDE SEQUENCE [LARGE SCALE GENOMIC DNA]</scope>
    <source>
        <strain evidence="2">TBRC 1276</strain>
    </source>
</reference>
<comment type="caution">
    <text evidence="1">The sequence shown here is derived from an EMBL/GenBank/DDBJ whole genome shotgun (WGS) entry which is preliminary data.</text>
</comment>
<dbReference type="Proteomes" id="UP001595851">
    <property type="component" value="Unassembled WGS sequence"/>
</dbReference>
<dbReference type="EMBL" id="JBHSBI010000006">
    <property type="protein sequence ID" value="MFC4008476.1"/>
    <property type="molecule type" value="Genomic_DNA"/>
</dbReference>
<dbReference type="RefSeq" id="WP_379528537.1">
    <property type="nucleotide sequence ID" value="NZ_JBHSBI010000006.1"/>
</dbReference>
<keyword evidence="2" id="KW-1185">Reference proteome</keyword>
<organism evidence="1 2">
    <name type="scientific">Nonomuraea purpurea</name>
    <dbReference type="NCBI Taxonomy" id="1849276"/>
    <lineage>
        <taxon>Bacteria</taxon>
        <taxon>Bacillati</taxon>
        <taxon>Actinomycetota</taxon>
        <taxon>Actinomycetes</taxon>
        <taxon>Streptosporangiales</taxon>
        <taxon>Streptosporangiaceae</taxon>
        <taxon>Nonomuraea</taxon>
    </lineage>
</organism>
<sequence>MSVHLLLSAGRGPQECTWALAQLLHRLEADAVRQNLETHRDQTVPGDRPGTYRLVPGELAFQSSQANDGGVIHHRQIVLLEGAGELGDGVRNRDRRKIMQVTVLSGHVTILALMVARRQSQYPIIGPLSEPIVAGRGMPISARDLDGVLGTWSPWAHVHRLSIAHRGFTRPSR</sequence>
<protein>
    <submittedName>
        <fullName evidence="1">Uncharacterized protein</fullName>
    </submittedName>
</protein>